<accession>A0ABU0E1D0</accession>
<dbReference type="SUPFAM" id="SSF55804">
    <property type="entry name" value="Phoshotransferase/anion transport protein"/>
    <property type="match status" value="1"/>
</dbReference>
<dbReference type="RefSeq" id="WP_307406507.1">
    <property type="nucleotide sequence ID" value="NZ_JAUSUR010000002.1"/>
</dbReference>
<dbReference type="Pfam" id="PF00359">
    <property type="entry name" value="PTS_EIIA_2"/>
    <property type="match status" value="1"/>
</dbReference>
<evidence type="ECO:0000259" key="4">
    <source>
        <dbReference type="PROSITE" id="PS51372"/>
    </source>
</evidence>
<evidence type="ECO:0000259" key="3">
    <source>
        <dbReference type="PROSITE" id="PS51094"/>
    </source>
</evidence>
<protein>
    <submittedName>
        <fullName evidence="5">Mannitol/fructose-specific phosphotransferase system IIA component (Ntr-type)/biotin operon repressor</fullName>
    </submittedName>
</protein>
<sequence length="640" mass="76414">MFNDLSSRETEILKILFKANDYVKGEKIANQIGKSIKTIRNDINNIKTIAVDYNFHISSKANRGYKLIIENYDDFNEFISNYNDEINDYSVRKERMRFYELTFFLLVNENESTFEHLEEVFFFSKSVLRMELVSVKSILSHFYLSLHIEKEMIYIVGQEYHKRLLLTFLVNSKRYSKSIFEDTFDKELIDAEVSSFIDVMIKEVMKNNNVSLSREVLKILSIYLYFSNYRNNDNYFIEPISKRKMKLIEKYTEEIKLSKSILKVIELKFNYEFLQLDADIFTVLIISFCYPKRKNLYANDKELNEIADYIMEWMCVHTNESFFKDDLYMLGQVYAYLYSKRVRDAFKTYDFVLAPLKFKRKRTVTIELSYDLYSEMCKNFNFPFVEREVIFLSQCLSNWYAKINVTNSKYKIAVASKLGMVESNRVAEMLRVNYIQFNGSFEPIETYELETNSGDFDLVVTDYKQINVKDKPIYFADSYVQFNEIKYLIKFIRQSRNTSSEMKIIDNESIKNGLKLKTKEEVFKYVERLYRKLVSGKRKVYDNLTHREERFPYELGNRTALICIRDEYVNQSKMYFIILEKPIMWHVNYVNLVIVYVTNTKIENLRCLGGTLTLFLQDIEAINHFIAIPSLDKIEKYFNE</sequence>
<dbReference type="InterPro" id="IPR013196">
    <property type="entry name" value="HTH_11"/>
</dbReference>
<keyword evidence="6" id="KW-1185">Reference proteome</keyword>
<name>A0ABU0E1D0_9FIRM</name>
<dbReference type="PROSITE" id="PS51372">
    <property type="entry name" value="PRD_2"/>
    <property type="match status" value="1"/>
</dbReference>
<dbReference type="InterPro" id="IPR016152">
    <property type="entry name" value="PTrfase/Anion_transptr"/>
</dbReference>
<dbReference type="EMBL" id="JAUSUR010000002">
    <property type="protein sequence ID" value="MDQ0360531.1"/>
    <property type="molecule type" value="Genomic_DNA"/>
</dbReference>
<dbReference type="Gene3D" id="1.10.10.10">
    <property type="entry name" value="Winged helix-like DNA-binding domain superfamily/Winged helix DNA-binding domain"/>
    <property type="match status" value="1"/>
</dbReference>
<dbReference type="Gene3D" id="3.40.930.10">
    <property type="entry name" value="Mannitol-specific EII, Chain A"/>
    <property type="match status" value="1"/>
</dbReference>
<gene>
    <name evidence="5" type="ORF">J2S15_001276</name>
</gene>
<dbReference type="Pfam" id="PF05043">
    <property type="entry name" value="Mga"/>
    <property type="match status" value="1"/>
</dbReference>
<feature type="domain" description="PTS EIIA type-2" evidence="3">
    <location>
        <begin position="503"/>
        <end position="640"/>
    </location>
</feature>
<evidence type="ECO:0000256" key="1">
    <source>
        <dbReference type="ARBA" id="ARBA00023015"/>
    </source>
</evidence>
<comment type="caution">
    <text evidence="5">The sequence shown here is derived from an EMBL/GenBank/DDBJ whole genome shotgun (WGS) entry which is preliminary data.</text>
</comment>
<evidence type="ECO:0000313" key="6">
    <source>
        <dbReference type="Proteomes" id="UP001230220"/>
    </source>
</evidence>
<dbReference type="InterPro" id="IPR036388">
    <property type="entry name" value="WH-like_DNA-bd_sf"/>
</dbReference>
<dbReference type="Pfam" id="PF08279">
    <property type="entry name" value="HTH_11"/>
    <property type="match status" value="1"/>
</dbReference>
<dbReference type="PANTHER" id="PTHR30185:SF18">
    <property type="entry name" value="TRANSCRIPTIONAL REGULATOR MTLR"/>
    <property type="match status" value="1"/>
</dbReference>
<evidence type="ECO:0000313" key="5">
    <source>
        <dbReference type="EMBL" id="MDQ0360531.1"/>
    </source>
</evidence>
<dbReference type="PANTHER" id="PTHR30185">
    <property type="entry name" value="CRYPTIC BETA-GLUCOSIDE BGL OPERON ANTITERMINATOR"/>
    <property type="match status" value="1"/>
</dbReference>
<dbReference type="InterPro" id="IPR050661">
    <property type="entry name" value="BglG_antiterminators"/>
</dbReference>
<evidence type="ECO:0000256" key="2">
    <source>
        <dbReference type="ARBA" id="ARBA00023163"/>
    </source>
</evidence>
<keyword evidence="1" id="KW-0805">Transcription regulation</keyword>
<organism evidence="5 6">
    <name type="scientific">Breznakia pachnodae</name>
    <dbReference type="NCBI Taxonomy" id="265178"/>
    <lineage>
        <taxon>Bacteria</taxon>
        <taxon>Bacillati</taxon>
        <taxon>Bacillota</taxon>
        <taxon>Erysipelotrichia</taxon>
        <taxon>Erysipelotrichales</taxon>
        <taxon>Erysipelotrichaceae</taxon>
        <taxon>Breznakia</taxon>
    </lineage>
</organism>
<dbReference type="InterPro" id="IPR011608">
    <property type="entry name" value="PRD"/>
</dbReference>
<dbReference type="Proteomes" id="UP001230220">
    <property type="component" value="Unassembled WGS sequence"/>
</dbReference>
<dbReference type="PROSITE" id="PS51094">
    <property type="entry name" value="PTS_EIIA_TYPE_2"/>
    <property type="match status" value="1"/>
</dbReference>
<dbReference type="InterPro" id="IPR007737">
    <property type="entry name" value="Mga_HTH"/>
</dbReference>
<dbReference type="InterPro" id="IPR002178">
    <property type="entry name" value="PTS_EIIA_type-2_dom"/>
</dbReference>
<feature type="domain" description="PRD" evidence="4">
    <location>
        <begin position="188"/>
        <end position="295"/>
    </location>
</feature>
<keyword evidence="2" id="KW-0804">Transcription</keyword>
<proteinExistence type="predicted"/>
<reference evidence="5 6" key="1">
    <citation type="submission" date="2023-07" db="EMBL/GenBank/DDBJ databases">
        <title>Genomic Encyclopedia of Type Strains, Phase IV (KMG-IV): sequencing the most valuable type-strain genomes for metagenomic binning, comparative biology and taxonomic classification.</title>
        <authorList>
            <person name="Goeker M."/>
        </authorList>
    </citation>
    <scope>NUCLEOTIDE SEQUENCE [LARGE SCALE GENOMIC DNA]</scope>
    <source>
        <strain evidence="5 6">DSM 16784</strain>
    </source>
</reference>